<evidence type="ECO:0000256" key="1">
    <source>
        <dbReference type="SAM" id="MobiDB-lite"/>
    </source>
</evidence>
<evidence type="ECO:0000313" key="2">
    <source>
        <dbReference type="EMBL" id="EER19894.1"/>
    </source>
</evidence>
<dbReference type="OrthoDB" id="10331071at2759"/>
<reference evidence="2 3" key="1">
    <citation type="submission" date="2008-07" db="EMBL/GenBank/DDBJ databases">
        <authorList>
            <person name="El-Sayed N."/>
            <person name="Caler E."/>
            <person name="Inman J."/>
            <person name="Amedeo P."/>
            <person name="Hass B."/>
            <person name="Wortman J."/>
        </authorList>
    </citation>
    <scope>NUCLEOTIDE SEQUENCE [LARGE SCALE GENOMIC DNA]</scope>
    <source>
        <strain evidence="3">ATCC 50983 / TXsc</strain>
    </source>
</reference>
<dbReference type="GeneID" id="9058558"/>
<dbReference type="AlphaFoldDB" id="C5K6H4"/>
<feature type="compositionally biased region" description="Polar residues" evidence="1">
    <location>
        <begin position="150"/>
        <end position="165"/>
    </location>
</feature>
<protein>
    <submittedName>
        <fullName evidence="2">Uncharacterized protein</fullName>
    </submittedName>
</protein>
<dbReference type="EMBL" id="GG670888">
    <property type="protein sequence ID" value="EER19894.1"/>
    <property type="molecule type" value="Genomic_DNA"/>
</dbReference>
<dbReference type="Proteomes" id="UP000007800">
    <property type="component" value="Unassembled WGS sequence"/>
</dbReference>
<dbReference type="InParanoid" id="C5K6H4"/>
<organism evidence="3">
    <name type="scientific">Perkinsus marinus (strain ATCC 50983 / TXsc)</name>
    <dbReference type="NCBI Taxonomy" id="423536"/>
    <lineage>
        <taxon>Eukaryota</taxon>
        <taxon>Sar</taxon>
        <taxon>Alveolata</taxon>
        <taxon>Perkinsozoa</taxon>
        <taxon>Perkinsea</taxon>
        <taxon>Perkinsida</taxon>
        <taxon>Perkinsidae</taxon>
        <taxon>Perkinsus</taxon>
    </lineage>
</organism>
<dbReference type="RefSeq" id="XP_002788098.1">
    <property type="nucleotide sequence ID" value="XM_002788052.1"/>
</dbReference>
<evidence type="ECO:0000313" key="3">
    <source>
        <dbReference type="Proteomes" id="UP000007800"/>
    </source>
</evidence>
<gene>
    <name evidence="2" type="ORF">Pmar_PMAR006786</name>
</gene>
<name>C5K6H4_PERM5</name>
<proteinExistence type="predicted"/>
<sequence length="291" mass="31474">MLRLKSLFVTETTTQRLLGVITKECFDATPADLIQWSEGSVHGGGYRRFTPGSFSQFWAEDWHSATCDGGGKPAAPSGTDHPQCLAAPGDIEMPQIADSLSDIKPPPDLNYSNEETTNHGDHTRGPSSPSTPPDYDDDDEEVVPIDPSPSTTASGIGLSPTTTQVRSGRQLLRLARSLSRESDSSPLRWLEVSDATLDLVTHRTGIRLVEALEVGRLMVQSNVADSSLKSALSKWVAESRDEDAVGTGTLLEEGRLAIEALGTDDPACTEACRRILWRAKNMNPDDLLGLF</sequence>
<keyword evidence="3" id="KW-1185">Reference proteome</keyword>
<feature type="region of interest" description="Disordered" evidence="1">
    <location>
        <begin position="98"/>
        <end position="168"/>
    </location>
</feature>
<feature type="compositionally biased region" description="Acidic residues" evidence="1">
    <location>
        <begin position="134"/>
        <end position="143"/>
    </location>
</feature>
<accession>C5K6H4</accession>